<gene>
    <name evidence="5" type="ORF">D0544_14775</name>
</gene>
<evidence type="ECO:0000256" key="1">
    <source>
        <dbReference type="ARBA" id="ARBA00001946"/>
    </source>
</evidence>
<dbReference type="Pfam" id="PF13682">
    <property type="entry name" value="CZB"/>
    <property type="match status" value="1"/>
</dbReference>
<comment type="caution">
    <text evidence="5">The sequence shown here is derived from an EMBL/GenBank/DDBJ whole genome shotgun (WGS) entry which is preliminary data.</text>
</comment>
<sequence length="305" mass="34665">MLVNRLIETLGHEEIKALALSLQGLVGHHLQWLNRIHQVFICQQPIDYPLARDYRGCSFGQWYYGVSQRELKQAPEFIRIGRLHQQLHELATEMLLQYEQQGVVNEALYGEFTTIEQRFVAEVEALAFAIDDTTRQFDSLTHLPTRSLMGVVLEKELSRVNRRRGSCSLVMGDIDHFKEVNDRYGHPMGDRVLEAVASYFEEALRRYDVVSRYGGEEFLFSMPETDLGAACEIAERLREGLEATPIPMQEGAEVWVTASFGVAEMEPGKPLVEAISRADEALYRAKKSGRNRVCGWSQENRAGGV</sequence>
<dbReference type="GO" id="GO:0052621">
    <property type="term" value="F:diguanylate cyclase activity"/>
    <property type="evidence" value="ECO:0007669"/>
    <property type="project" value="UniProtKB-EC"/>
</dbReference>
<dbReference type="AlphaFoldDB" id="A0A3P3VK42"/>
<proteinExistence type="predicted"/>
<name>A0A3P3VK42_9GAMM</name>
<protein>
    <recommendedName>
        <fullName evidence="2">diguanylate cyclase</fullName>
        <ecNumber evidence="2">2.7.7.65</ecNumber>
    </recommendedName>
</protein>
<dbReference type="Gene3D" id="1.20.120.30">
    <property type="entry name" value="Aspartate receptor, ligand-binding domain"/>
    <property type="match status" value="1"/>
</dbReference>
<dbReference type="InterPro" id="IPR029787">
    <property type="entry name" value="Nucleotide_cyclase"/>
</dbReference>
<dbReference type="SUPFAM" id="SSF55073">
    <property type="entry name" value="Nucleotide cyclase"/>
    <property type="match status" value="1"/>
</dbReference>
<evidence type="ECO:0000259" key="4">
    <source>
        <dbReference type="PROSITE" id="PS50887"/>
    </source>
</evidence>
<dbReference type="SMART" id="SM00267">
    <property type="entry name" value="GGDEF"/>
    <property type="match status" value="1"/>
</dbReference>
<organism evidence="5 6">
    <name type="scientific">Aestuariirhabdus litorea</name>
    <dbReference type="NCBI Taxonomy" id="2528527"/>
    <lineage>
        <taxon>Bacteria</taxon>
        <taxon>Pseudomonadati</taxon>
        <taxon>Pseudomonadota</taxon>
        <taxon>Gammaproteobacteria</taxon>
        <taxon>Oceanospirillales</taxon>
        <taxon>Aestuariirhabdaceae</taxon>
        <taxon>Aestuariirhabdus</taxon>
    </lineage>
</organism>
<dbReference type="GO" id="GO:0005886">
    <property type="term" value="C:plasma membrane"/>
    <property type="evidence" value="ECO:0007669"/>
    <property type="project" value="TreeGrafter"/>
</dbReference>
<dbReference type="PANTHER" id="PTHR45138:SF9">
    <property type="entry name" value="DIGUANYLATE CYCLASE DGCM-RELATED"/>
    <property type="match status" value="1"/>
</dbReference>
<dbReference type="InterPro" id="IPR043128">
    <property type="entry name" value="Rev_trsase/Diguanyl_cyclase"/>
</dbReference>
<evidence type="ECO:0000256" key="3">
    <source>
        <dbReference type="ARBA" id="ARBA00034247"/>
    </source>
</evidence>
<evidence type="ECO:0000256" key="2">
    <source>
        <dbReference type="ARBA" id="ARBA00012528"/>
    </source>
</evidence>
<dbReference type="InterPro" id="IPR000160">
    <property type="entry name" value="GGDEF_dom"/>
</dbReference>
<evidence type="ECO:0000313" key="5">
    <source>
        <dbReference type="EMBL" id="RRJ83101.1"/>
    </source>
</evidence>
<dbReference type="Gene3D" id="3.30.70.270">
    <property type="match status" value="1"/>
</dbReference>
<comment type="cofactor">
    <cofactor evidence="1">
        <name>Mg(2+)</name>
        <dbReference type="ChEBI" id="CHEBI:18420"/>
    </cofactor>
</comment>
<dbReference type="GO" id="GO:0043709">
    <property type="term" value="P:cell adhesion involved in single-species biofilm formation"/>
    <property type="evidence" value="ECO:0007669"/>
    <property type="project" value="TreeGrafter"/>
</dbReference>
<accession>A0A3P3VK42</accession>
<dbReference type="EC" id="2.7.7.65" evidence="2"/>
<feature type="domain" description="GGDEF" evidence="4">
    <location>
        <begin position="165"/>
        <end position="298"/>
    </location>
</feature>
<dbReference type="InterPro" id="IPR025991">
    <property type="entry name" value="Chemoreceptor_zinc-bind_dom"/>
</dbReference>
<reference evidence="5 6" key="1">
    <citation type="submission" date="2018-08" db="EMBL/GenBank/DDBJ databases">
        <authorList>
            <person name="Khan S.A."/>
        </authorList>
    </citation>
    <scope>NUCLEOTIDE SEQUENCE [LARGE SCALE GENOMIC DNA]</scope>
    <source>
        <strain evidence="5 6">GTF-13</strain>
    </source>
</reference>
<dbReference type="Pfam" id="PF00990">
    <property type="entry name" value="GGDEF"/>
    <property type="match status" value="1"/>
</dbReference>
<dbReference type="Proteomes" id="UP000280792">
    <property type="component" value="Unassembled WGS sequence"/>
</dbReference>
<dbReference type="FunFam" id="3.30.70.270:FF:000001">
    <property type="entry name" value="Diguanylate cyclase domain protein"/>
    <property type="match status" value="1"/>
</dbReference>
<dbReference type="PANTHER" id="PTHR45138">
    <property type="entry name" value="REGULATORY COMPONENTS OF SENSORY TRANSDUCTION SYSTEM"/>
    <property type="match status" value="1"/>
</dbReference>
<comment type="catalytic activity">
    <reaction evidence="3">
        <text>2 GTP = 3',3'-c-di-GMP + 2 diphosphate</text>
        <dbReference type="Rhea" id="RHEA:24898"/>
        <dbReference type="ChEBI" id="CHEBI:33019"/>
        <dbReference type="ChEBI" id="CHEBI:37565"/>
        <dbReference type="ChEBI" id="CHEBI:58805"/>
        <dbReference type="EC" id="2.7.7.65"/>
    </reaction>
</comment>
<dbReference type="GO" id="GO:1902201">
    <property type="term" value="P:negative regulation of bacterial-type flagellum-dependent cell motility"/>
    <property type="evidence" value="ECO:0007669"/>
    <property type="project" value="TreeGrafter"/>
</dbReference>
<reference evidence="5 6" key="2">
    <citation type="submission" date="2018-12" db="EMBL/GenBank/DDBJ databases">
        <title>Simiduia agarivorans gen. nov., sp. nov., a marine, agarolytic bacterium isolated from shallow coastal water from Keelung, Taiwan.</title>
        <authorList>
            <person name="Shieh W.Y."/>
        </authorList>
    </citation>
    <scope>NUCLEOTIDE SEQUENCE [LARGE SCALE GENOMIC DNA]</scope>
    <source>
        <strain evidence="5 6">GTF-13</strain>
    </source>
</reference>
<dbReference type="InterPro" id="IPR050469">
    <property type="entry name" value="Diguanylate_Cyclase"/>
</dbReference>
<evidence type="ECO:0000313" key="6">
    <source>
        <dbReference type="Proteomes" id="UP000280792"/>
    </source>
</evidence>
<dbReference type="CDD" id="cd01949">
    <property type="entry name" value="GGDEF"/>
    <property type="match status" value="1"/>
</dbReference>
<dbReference type="EMBL" id="QWEZ01000002">
    <property type="protein sequence ID" value="RRJ83101.1"/>
    <property type="molecule type" value="Genomic_DNA"/>
</dbReference>
<dbReference type="NCBIfam" id="TIGR00254">
    <property type="entry name" value="GGDEF"/>
    <property type="match status" value="1"/>
</dbReference>
<keyword evidence="6" id="KW-1185">Reference proteome</keyword>
<dbReference type="PROSITE" id="PS50887">
    <property type="entry name" value="GGDEF"/>
    <property type="match status" value="1"/>
</dbReference>